<reference evidence="2" key="1">
    <citation type="submission" date="2023-07" db="EMBL/GenBank/DDBJ databases">
        <title>Bacterial whole genome sequence for Sphingobium sp. HBC34.</title>
        <authorList>
            <person name="Le V."/>
            <person name="Ko S.-R."/>
            <person name="Ahn C.-Y."/>
            <person name="Oh H.-M."/>
        </authorList>
    </citation>
    <scope>NUCLEOTIDE SEQUENCE</scope>
    <source>
        <strain evidence="2">HBC34</strain>
    </source>
</reference>
<keyword evidence="1" id="KW-0472">Membrane</keyword>
<gene>
    <name evidence="2" type="ORF">Q4610_20870</name>
</gene>
<dbReference type="Proteomes" id="UP001176471">
    <property type="component" value="Unassembled WGS sequence"/>
</dbReference>
<organism evidence="2 3">
    <name type="scientific">Sphingobium cyanobacteriorum</name>
    <dbReference type="NCBI Taxonomy" id="3063954"/>
    <lineage>
        <taxon>Bacteria</taxon>
        <taxon>Pseudomonadati</taxon>
        <taxon>Pseudomonadota</taxon>
        <taxon>Alphaproteobacteria</taxon>
        <taxon>Sphingomonadales</taxon>
        <taxon>Sphingomonadaceae</taxon>
        <taxon>Sphingobium</taxon>
    </lineage>
</organism>
<feature type="transmembrane region" description="Helical" evidence="1">
    <location>
        <begin position="36"/>
        <end position="58"/>
    </location>
</feature>
<evidence type="ECO:0000313" key="3">
    <source>
        <dbReference type="Proteomes" id="UP001176471"/>
    </source>
</evidence>
<keyword evidence="3" id="KW-1185">Reference proteome</keyword>
<feature type="transmembrane region" description="Helical" evidence="1">
    <location>
        <begin position="274"/>
        <end position="296"/>
    </location>
</feature>
<dbReference type="EMBL" id="JAUQOM010000032">
    <property type="protein sequence ID" value="MDO7837498.1"/>
    <property type="molecule type" value="Genomic_DNA"/>
</dbReference>
<protein>
    <submittedName>
        <fullName evidence="2">PepSY domain-containing protein</fullName>
    </submittedName>
</protein>
<accession>A0ABT8ZSM0</accession>
<feature type="transmembrane region" description="Helical" evidence="1">
    <location>
        <begin position="232"/>
        <end position="254"/>
    </location>
</feature>
<dbReference type="PANTHER" id="PTHR34219:SF6">
    <property type="entry name" value="BLR3280 PROTEIN"/>
    <property type="match status" value="1"/>
</dbReference>
<dbReference type="RefSeq" id="WP_304537760.1">
    <property type="nucleotide sequence ID" value="NZ_JAUQOM010000032.1"/>
</dbReference>
<keyword evidence="1" id="KW-0812">Transmembrane</keyword>
<dbReference type="InterPro" id="IPR005625">
    <property type="entry name" value="PepSY-ass_TM"/>
</dbReference>
<dbReference type="Pfam" id="PF03929">
    <property type="entry name" value="PepSY_TM"/>
    <property type="match status" value="1"/>
</dbReference>
<dbReference type="PANTHER" id="PTHR34219">
    <property type="entry name" value="IRON-REGULATED INNER MEMBRANE PROTEIN-RELATED"/>
    <property type="match status" value="1"/>
</dbReference>
<comment type="caution">
    <text evidence="2">The sequence shown here is derived from an EMBL/GenBank/DDBJ whole genome shotgun (WGS) entry which is preliminary data.</text>
</comment>
<keyword evidence="1" id="KW-1133">Transmembrane helix</keyword>
<feature type="transmembrane region" description="Helical" evidence="1">
    <location>
        <begin position="475"/>
        <end position="496"/>
    </location>
</feature>
<name>A0ABT8ZSM0_9SPHN</name>
<evidence type="ECO:0000256" key="1">
    <source>
        <dbReference type="SAM" id="Phobius"/>
    </source>
</evidence>
<proteinExistence type="predicted"/>
<evidence type="ECO:0000313" key="2">
    <source>
        <dbReference type="EMBL" id="MDO7837498.1"/>
    </source>
</evidence>
<sequence>MSHSDMAEMPRRKLSPPSAAALSKTAKRWLYVFHRWAGIALCLLFAIWFFSGLVMLYVSFPSFRAEERVATAAPIDWPQVHIGPDQALATLGLTAFPSEMRLGMTGGEPVYLFVTSDGRRAVSARMGDEITQIAAPHAVAIASTLTGAPTASITTVDHDQWVVTRAYMAMAPFWRIRLADAAATDVYISQRTGEVVQNTTAHERFWNWLGAIPHWIYFEVLRVFQEPWRQTVLWTSGIGILGAIAGVWIGLLRVRLRNRYKSGSASPYRNWMKWHHVAGLAGGLFVITWVFSGWLSMSPWGGLRDKGQSDVARLYGDARLGFPTTDLAMLVRVGAGAREARFTYVGGQPVISLWSRGRPRLLDGRTARPMTLDQGRIITIARAVIPGSTLTTVERLERPDRYWYSTGDVRDDSRPLPVLRFKFDDPAHTWLHIDPATGALLGQIGSGDRSYRWLFSALHSLDFPWLLIWPPVRHILVWLLSSVGILISISGMVVGWRRLFRT</sequence>